<keyword evidence="3" id="KW-1185">Reference proteome</keyword>
<feature type="compositionally biased region" description="Basic residues" evidence="1">
    <location>
        <begin position="32"/>
        <end position="44"/>
    </location>
</feature>
<organism evidence="2 3">
    <name type="scientific">Subdoligranulum variabile DSM 15176</name>
    <dbReference type="NCBI Taxonomy" id="411471"/>
    <lineage>
        <taxon>Bacteria</taxon>
        <taxon>Bacillati</taxon>
        <taxon>Bacillota</taxon>
        <taxon>Clostridia</taxon>
        <taxon>Eubacteriales</taxon>
        <taxon>Oscillospiraceae</taxon>
        <taxon>Subdoligranulum</taxon>
    </lineage>
</organism>
<dbReference type="Proteomes" id="UP000003438">
    <property type="component" value="Unassembled WGS sequence"/>
</dbReference>
<accession>D1PR93</accession>
<name>D1PR93_9FIRM</name>
<protein>
    <submittedName>
        <fullName evidence="2">Uncharacterized protein</fullName>
    </submittedName>
</protein>
<comment type="caution">
    <text evidence="2">The sequence shown here is derived from an EMBL/GenBank/DDBJ whole genome shotgun (WGS) entry which is preliminary data.</text>
</comment>
<dbReference type="AlphaFoldDB" id="D1PR93"/>
<evidence type="ECO:0000256" key="1">
    <source>
        <dbReference type="SAM" id="MobiDB-lite"/>
    </source>
</evidence>
<dbReference type="EMBL" id="ACBY02000056">
    <property type="protein sequence ID" value="EFB74796.1"/>
    <property type="molecule type" value="Genomic_DNA"/>
</dbReference>
<dbReference type="HOGENOM" id="CLU_3104610_0_0_9"/>
<proteinExistence type="predicted"/>
<sequence>MHRENLLSLYKGPRTGRARGGENLLLPYHRRAQKASGGRRRKKLKFFEKTA</sequence>
<gene>
    <name evidence="2" type="ORF">SUBVAR_06923</name>
</gene>
<evidence type="ECO:0000313" key="2">
    <source>
        <dbReference type="EMBL" id="EFB74796.1"/>
    </source>
</evidence>
<reference evidence="2" key="1">
    <citation type="submission" date="2009-12" db="EMBL/GenBank/DDBJ databases">
        <authorList>
            <person name="Weinstock G."/>
            <person name="Sodergren E."/>
            <person name="Clifton S."/>
            <person name="Fulton L."/>
            <person name="Fulton B."/>
            <person name="Courtney L."/>
            <person name="Fronick C."/>
            <person name="Harrison M."/>
            <person name="Strong C."/>
            <person name="Farmer C."/>
            <person name="Delahaunty K."/>
            <person name="Markovic C."/>
            <person name="Hall O."/>
            <person name="Minx P."/>
            <person name="Tomlinson C."/>
            <person name="Mitreva M."/>
            <person name="Nelson J."/>
            <person name="Hou S."/>
            <person name="Wollam A."/>
            <person name="Pepin K.H."/>
            <person name="Johnson M."/>
            <person name="Bhonagiri V."/>
            <person name="Nash W.E."/>
            <person name="Warren W."/>
            <person name="Chinwalla A."/>
            <person name="Mardis E.R."/>
            <person name="Wilson R.K."/>
        </authorList>
    </citation>
    <scope>NUCLEOTIDE SEQUENCE [LARGE SCALE GENOMIC DNA]</scope>
    <source>
        <strain evidence="2">DSM 15176</strain>
    </source>
</reference>
<feature type="region of interest" description="Disordered" evidence="1">
    <location>
        <begin position="32"/>
        <end position="51"/>
    </location>
</feature>
<evidence type="ECO:0000313" key="3">
    <source>
        <dbReference type="Proteomes" id="UP000003438"/>
    </source>
</evidence>